<evidence type="ECO:0000256" key="2">
    <source>
        <dbReference type="ARBA" id="ARBA00022723"/>
    </source>
</evidence>
<dbReference type="PANTHER" id="PTHR46543:SF1">
    <property type="entry name" value="ZINC FINGER CCHC DOMAIN-CONTAINING PROTEIN 7"/>
    <property type="match status" value="1"/>
</dbReference>
<feature type="domain" description="CCHC-type" evidence="11">
    <location>
        <begin position="301"/>
        <end position="315"/>
    </location>
</feature>
<organism evidence="12 13">
    <name type="scientific">Dreissena polymorpha</name>
    <name type="common">Zebra mussel</name>
    <name type="synonym">Mytilus polymorpha</name>
    <dbReference type="NCBI Taxonomy" id="45954"/>
    <lineage>
        <taxon>Eukaryota</taxon>
        <taxon>Metazoa</taxon>
        <taxon>Spiralia</taxon>
        <taxon>Lophotrochozoa</taxon>
        <taxon>Mollusca</taxon>
        <taxon>Bivalvia</taxon>
        <taxon>Autobranchia</taxon>
        <taxon>Heteroconchia</taxon>
        <taxon>Euheterodonta</taxon>
        <taxon>Imparidentia</taxon>
        <taxon>Neoheterodontei</taxon>
        <taxon>Myida</taxon>
        <taxon>Dreissenoidea</taxon>
        <taxon>Dreissenidae</taxon>
        <taxon>Dreissena</taxon>
    </lineage>
</organism>
<dbReference type="Proteomes" id="UP000828390">
    <property type="component" value="Unassembled WGS sequence"/>
</dbReference>
<evidence type="ECO:0000259" key="11">
    <source>
        <dbReference type="PROSITE" id="PS50158"/>
    </source>
</evidence>
<accession>A0A9D4RH00</accession>
<dbReference type="GO" id="GO:0008270">
    <property type="term" value="F:zinc ion binding"/>
    <property type="evidence" value="ECO:0007669"/>
    <property type="project" value="UniProtKB-KW"/>
</dbReference>
<evidence type="ECO:0000256" key="3">
    <source>
        <dbReference type="ARBA" id="ARBA00022737"/>
    </source>
</evidence>
<name>A0A9D4RH00_DREPO</name>
<keyword evidence="4 9" id="KW-0863">Zinc-finger</keyword>
<evidence type="ECO:0000313" key="13">
    <source>
        <dbReference type="Proteomes" id="UP000828390"/>
    </source>
</evidence>
<dbReference type="PANTHER" id="PTHR46543">
    <property type="entry name" value="ZINC FINGER CCHC DOMAIN-CONTAINING PROTEIN 7"/>
    <property type="match status" value="1"/>
</dbReference>
<evidence type="ECO:0000256" key="1">
    <source>
        <dbReference type="ARBA" id="ARBA00004123"/>
    </source>
</evidence>
<feature type="region of interest" description="Disordered" evidence="10">
    <location>
        <begin position="806"/>
        <end position="852"/>
    </location>
</feature>
<protein>
    <recommendedName>
        <fullName evidence="7">Zinc finger CCHC domain-containing protein 7</fullName>
    </recommendedName>
    <alternativeName>
        <fullName evidence="8">TRAMP-like complex RNA-binding factor ZCCHC7</fullName>
    </alternativeName>
</protein>
<comment type="subcellular location">
    <subcellularLocation>
        <location evidence="1">Nucleus</location>
    </subcellularLocation>
</comment>
<feature type="region of interest" description="Disordered" evidence="10">
    <location>
        <begin position="467"/>
        <end position="495"/>
    </location>
</feature>
<dbReference type="AlphaFoldDB" id="A0A9D4RH00"/>
<evidence type="ECO:0000256" key="6">
    <source>
        <dbReference type="ARBA" id="ARBA00023242"/>
    </source>
</evidence>
<dbReference type="GO" id="GO:0071039">
    <property type="term" value="P:nuclear polyadenylation-dependent CUT catabolic process"/>
    <property type="evidence" value="ECO:0007669"/>
    <property type="project" value="TreeGrafter"/>
</dbReference>
<comment type="caution">
    <text evidence="12">The sequence shown here is derived from an EMBL/GenBank/DDBJ whole genome shotgun (WGS) entry which is preliminary data.</text>
</comment>
<evidence type="ECO:0000256" key="4">
    <source>
        <dbReference type="ARBA" id="ARBA00022771"/>
    </source>
</evidence>
<feature type="domain" description="CCHC-type" evidence="11">
    <location>
        <begin position="260"/>
        <end position="276"/>
    </location>
</feature>
<feature type="compositionally biased region" description="Basic residues" evidence="10">
    <location>
        <begin position="818"/>
        <end position="839"/>
    </location>
</feature>
<evidence type="ECO:0000256" key="5">
    <source>
        <dbReference type="ARBA" id="ARBA00022833"/>
    </source>
</evidence>
<gene>
    <name evidence="12" type="ORF">DPMN_030303</name>
</gene>
<dbReference type="Pfam" id="PF00098">
    <property type="entry name" value="zf-CCHC"/>
    <property type="match status" value="1"/>
</dbReference>
<feature type="compositionally biased region" description="Basic and acidic residues" evidence="10">
    <location>
        <begin position="478"/>
        <end position="491"/>
    </location>
</feature>
<evidence type="ECO:0000256" key="7">
    <source>
        <dbReference type="ARBA" id="ARBA00041190"/>
    </source>
</evidence>
<feature type="compositionally biased region" description="Polar residues" evidence="10">
    <location>
        <begin position="842"/>
        <end position="852"/>
    </location>
</feature>
<dbReference type="PROSITE" id="PS50158">
    <property type="entry name" value="ZF_CCHC"/>
    <property type="match status" value="4"/>
</dbReference>
<dbReference type="InterPro" id="IPR036875">
    <property type="entry name" value="Znf_CCHC_sf"/>
</dbReference>
<dbReference type="GO" id="GO:0071038">
    <property type="term" value="P:TRAMP-dependent tRNA surveillance pathway"/>
    <property type="evidence" value="ECO:0007669"/>
    <property type="project" value="TreeGrafter"/>
</dbReference>
<dbReference type="GO" id="GO:0071037">
    <property type="term" value="P:nuclear polyadenylation-dependent snRNA catabolic process"/>
    <property type="evidence" value="ECO:0007669"/>
    <property type="project" value="TreeGrafter"/>
</dbReference>
<dbReference type="EMBL" id="JAIWYP010000002">
    <property type="protein sequence ID" value="KAH3867178.1"/>
    <property type="molecule type" value="Genomic_DNA"/>
</dbReference>
<dbReference type="OrthoDB" id="5592120at2759"/>
<feature type="compositionally biased region" description="Basic and acidic residues" evidence="10">
    <location>
        <begin position="439"/>
        <end position="451"/>
    </location>
</feature>
<feature type="region of interest" description="Disordered" evidence="10">
    <location>
        <begin position="409"/>
        <end position="455"/>
    </location>
</feature>
<dbReference type="Gene3D" id="4.10.60.10">
    <property type="entry name" value="Zinc finger, CCHC-type"/>
    <property type="match status" value="2"/>
</dbReference>
<keyword evidence="6" id="KW-0539">Nucleus</keyword>
<evidence type="ECO:0000313" key="12">
    <source>
        <dbReference type="EMBL" id="KAH3867178.1"/>
    </source>
</evidence>
<dbReference type="InterPro" id="IPR001878">
    <property type="entry name" value="Znf_CCHC"/>
</dbReference>
<dbReference type="GO" id="GO:0071035">
    <property type="term" value="P:nuclear polyadenylation-dependent rRNA catabolic process"/>
    <property type="evidence" value="ECO:0007669"/>
    <property type="project" value="TreeGrafter"/>
</dbReference>
<dbReference type="GO" id="GO:0003723">
    <property type="term" value="F:RNA binding"/>
    <property type="evidence" value="ECO:0007669"/>
    <property type="project" value="TreeGrafter"/>
</dbReference>
<dbReference type="SUPFAM" id="SSF57756">
    <property type="entry name" value="Retrovirus zinc finger-like domains"/>
    <property type="match status" value="2"/>
</dbReference>
<sequence>MEEDRHGDEHSGMDELDYSQEDIEFALYSQIHFESNPDASNISSYAEVENKDFIVNSFTYDVIGEKSSGFVSLPTTVDTILQKCVREKYDTGAVSDDAIELCFVNRKNKVNSNAIKKRNNEDKANKDRENMTCKGSKCVEILSKTKSDNFAEESKLGHRKHKKKVGSAYGAKTRTDFDKSNHAHVIFVSSSESTSSDSDDIYGILGELSENDSNLEMNVEQTDLFAETRNEDKWAISTADSHSAQLKGGVKGRYFKEGLRCNNCNQVGHLSKNCPQPKKMPVCSLCSDSEHTSRTCPNIFCYNCEEPGHDLRGCKAPRRLNMVCFRCNMNGHDQKKCPDVWRQFHLTTESGKLQQPNSRRKRRIALSCYNCGETKHLGHECREERSNKFMRVSTPFVCRYQMDQGFDDMSGRNEGWEEMGSKRRRQYDAPQHKRFSSPNRDEFNTDMEKDSGNSNLRLYELRKLRSLDGDTDLPRPPNNKEKFDNRSEYLDRSVPSNESTSCIDIYPIEMDSGHIGPESKRLKTGYCGDKLEKLKTALQSTMQRVPDFVPLRKEEMLPEFISYKKEKRLPEFLTSKTDKRLPEFISSKKQKLPEFISFKKGRSSNPDGGNNFDNLRITVKSDINEMDMKMEKKKKQKTDDNEKDVKIKNKKKQKTNVCAENLKDKESKKVGMGDGENISETVVRTKSVKSKNKRHTSNQDLLNTLGKYYDEGIRNKHKKLNKNVPKSSTFTEVDFPRSAVDLSVTFESGDIGLSRSDVRNRNVKVNTNDSSNPDDLFSIQKLHKIKSKLSQGENVSEVQEDGDVNHQAFNNEWWNEKKRPKTRIRNKRKKEKAKKRKGTSKSSVTNVTVDIN</sequence>
<keyword evidence="3" id="KW-0677">Repeat</keyword>
<proteinExistence type="predicted"/>
<evidence type="ECO:0000256" key="10">
    <source>
        <dbReference type="SAM" id="MobiDB-lite"/>
    </source>
</evidence>
<feature type="domain" description="CCHC-type" evidence="11">
    <location>
        <begin position="368"/>
        <end position="383"/>
    </location>
</feature>
<dbReference type="GO" id="GO:0031499">
    <property type="term" value="C:TRAMP complex"/>
    <property type="evidence" value="ECO:0007669"/>
    <property type="project" value="TreeGrafter"/>
</dbReference>
<evidence type="ECO:0000256" key="9">
    <source>
        <dbReference type="PROSITE-ProRule" id="PRU00047"/>
    </source>
</evidence>
<keyword evidence="13" id="KW-1185">Reference proteome</keyword>
<reference evidence="12" key="2">
    <citation type="submission" date="2020-11" db="EMBL/GenBank/DDBJ databases">
        <authorList>
            <person name="McCartney M.A."/>
            <person name="Auch B."/>
            <person name="Kono T."/>
            <person name="Mallez S."/>
            <person name="Becker A."/>
            <person name="Gohl D.M."/>
            <person name="Silverstein K.A.T."/>
            <person name="Koren S."/>
            <person name="Bechman K.B."/>
            <person name="Herman A."/>
            <person name="Abrahante J.E."/>
            <person name="Garbe J."/>
        </authorList>
    </citation>
    <scope>NUCLEOTIDE SEQUENCE</scope>
    <source>
        <strain evidence="12">Duluth1</strain>
        <tissue evidence="12">Whole animal</tissue>
    </source>
</reference>
<keyword evidence="2" id="KW-0479">Metal-binding</keyword>
<dbReference type="GO" id="GO:0071031">
    <property type="term" value="P:nuclear mRNA surveillance of mRNA 3'-end processing"/>
    <property type="evidence" value="ECO:0007669"/>
    <property type="project" value="TreeGrafter"/>
</dbReference>
<feature type="compositionally biased region" description="Basic and acidic residues" evidence="10">
    <location>
        <begin position="409"/>
        <end position="431"/>
    </location>
</feature>
<dbReference type="InterPro" id="IPR051644">
    <property type="entry name" value="TRAMP_AT-DNA-binding"/>
</dbReference>
<keyword evidence="5" id="KW-0862">Zinc</keyword>
<feature type="domain" description="CCHC-type" evidence="11">
    <location>
        <begin position="324"/>
        <end position="339"/>
    </location>
</feature>
<dbReference type="SMART" id="SM00343">
    <property type="entry name" value="ZnF_C2HC"/>
    <property type="match status" value="5"/>
</dbReference>
<reference evidence="12" key="1">
    <citation type="journal article" date="2019" name="bioRxiv">
        <title>The Genome of the Zebra Mussel, Dreissena polymorpha: A Resource for Invasive Species Research.</title>
        <authorList>
            <person name="McCartney M.A."/>
            <person name="Auch B."/>
            <person name="Kono T."/>
            <person name="Mallez S."/>
            <person name="Zhang Y."/>
            <person name="Obille A."/>
            <person name="Becker A."/>
            <person name="Abrahante J.E."/>
            <person name="Garbe J."/>
            <person name="Badalamenti J.P."/>
            <person name="Herman A."/>
            <person name="Mangelson H."/>
            <person name="Liachko I."/>
            <person name="Sullivan S."/>
            <person name="Sone E.D."/>
            <person name="Koren S."/>
            <person name="Silverstein K.A.T."/>
            <person name="Beckman K.B."/>
            <person name="Gohl D.M."/>
        </authorList>
    </citation>
    <scope>NUCLEOTIDE SEQUENCE</scope>
    <source>
        <strain evidence="12">Duluth1</strain>
        <tissue evidence="12">Whole animal</tissue>
    </source>
</reference>
<evidence type="ECO:0000256" key="8">
    <source>
        <dbReference type="ARBA" id="ARBA00043023"/>
    </source>
</evidence>
<dbReference type="GO" id="GO:0071036">
    <property type="term" value="P:nuclear polyadenylation-dependent snoRNA catabolic process"/>
    <property type="evidence" value="ECO:0007669"/>
    <property type="project" value="TreeGrafter"/>
</dbReference>